<dbReference type="AlphaFoldDB" id="A0A1H0YKN2"/>
<dbReference type="RefSeq" id="WP_176783266.1">
    <property type="nucleotide sequence ID" value="NZ_FNKB01000001.1"/>
</dbReference>
<dbReference type="InterPro" id="IPR029058">
    <property type="entry name" value="AB_hydrolase_fold"/>
</dbReference>
<dbReference type="InterPro" id="IPR000073">
    <property type="entry name" value="AB_hydrolase_1"/>
</dbReference>
<protein>
    <submittedName>
        <fullName evidence="3">Lysophospholipase, alpha-beta hydrolase superfamily</fullName>
    </submittedName>
</protein>
<gene>
    <name evidence="3" type="ORF">SAMN04488565_0963</name>
</gene>
<feature type="region of interest" description="Disordered" evidence="1">
    <location>
        <begin position="260"/>
        <end position="308"/>
    </location>
</feature>
<feature type="domain" description="AB hydrolase-1" evidence="2">
    <location>
        <begin position="39"/>
        <end position="249"/>
    </location>
</feature>
<dbReference type="STRING" id="1079994.SAMN04488565_0963"/>
<dbReference type="Gene3D" id="3.40.50.1820">
    <property type="entry name" value="alpha/beta hydrolase"/>
    <property type="match status" value="1"/>
</dbReference>
<evidence type="ECO:0000313" key="4">
    <source>
        <dbReference type="Proteomes" id="UP000182690"/>
    </source>
</evidence>
<dbReference type="eggNOG" id="COG2267">
    <property type="taxonomic scope" value="Bacteria"/>
</dbReference>
<dbReference type="GO" id="GO:0016787">
    <property type="term" value="F:hydrolase activity"/>
    <property type="evidence" value="ECO:0007669"/>
    <property type="project" value="UniProtKB-KW"/>
</dbReference>
<name>A0A1H0YKN2_9MICO</name>
<dbReference type="PANTHER" id="PTHR43194">
    <property type="entry name" value="HYDROLASE ALPHA/BETA FOLD FAMILY"/>
    <property type="match status" value="1"/>
</dbReference>
<feature type="compositionally biased region" description="Basic and acidic residues" evidence="1">
    <location>
        <begin position="288"/>
        <end position="302"/>
    </location>
</feature>
<dbReference type="InterPro" id="IPR050228">
    <property type="entry name" value="Carboxylesterase_BioH"/>
</dbReference>
<dbReference type="EMBL" id="FNKB01000001">
    <property type="protein sequence ID" value="SDQ15712.1"/>
    <property type="molecule type" value="Genomic_DNA"/>
</dbReference>
<proteinExistence type="predicted"/>
<dbReference type="SUPFAM" id="SSF53474">
    <property type="entry name" value="alpha/beta-Hydrolases"/>
    <property type="match status" value="1"/>
</dbReference>
<evidence type="ECO:0000259" key="2">
    <source>
        <dbReference type="Pfam" id="PF12697"/>
    </source>
</evidence>
<organism evidence="3 4">
    <name type="scientific">Leucobacter chromiiresistens</name>
    <dbReference type="NCBI Taxonomy" id="1079994"/>
    <lineage>
        <taxon>Bacteria</taxon>
        <taxon>Bacillati</taxon>
        <taxon>Actinomycetota</taxon>
        <taxon>Actinomycetes</taxon>
        <taxon>Micrococcales</taxon>
        <taxon>Microbacteriaceae</taxon>
        <taxon>Leucobacter</taxon>
    </lineage>
</organism>
<keyword evidence="3" id="KW-0378">Hydrolase</keyword>
<evidence type="ECO:0000256" key="1">
    <source>
        <dbReference type="SAM" id="MobiDB-lite"/>
    </source>
</evidence>
<sequence length="308" mass="32700">MRRLAVGDLTFSVFGGNEPGAAPRAPSAPTAEPPRVRYVLLHGIGLSHRYFAQLHDDLARAAEVRSIDLPGFGSAPKPRAAPDLPTMAAALGAVLDALGGPPNVLIGHSMGAQWAAELARQRPDLVAAVVLIGPVVDRAHRSLRAQLVALLVDACAEPPRVNALACAAYLRCGPRTFLRQAVRMRRYRIETAVAQLGVPVLVMRGARDRVAGPRWSHELGRSAPRGALVTVPGRAHAVHASAPREVADAVRAFAAENGLTGAGSAADPRGAAGEVARRPRETVQSAYDRCERRRPLRDDERACGSQLE</sequence>
<dbReference type="Pfam" id="PF12697">
    <property type="entry name" value="Abhydrolase_6"/>
    <property type="match status" value="1"/>
</dbReference>
<evidence type="ECO:0000313" key="3">
    <source>
        <dbReference type="EMBL" id="SDQ15712.1"/>
    </source>
</evidence>
<accession>A0A1H0YKN2</accession>
<dbReference type="Proteomes" id="UP000182690">
    <property type="component" value="Unassembled WGS sequence"/>
</dbReference>
<reference evidence="3 4" key="1">
    <citation type="submission" date="2016-10" db="EMBL/GenBank/DDBJ databases">
        <authorList>
            <person name="de Groot N.N."/>
        </authorList>
    </citation>
    <scope>NUCLEOTIDE SEQUENCE [LARGE SCALE GENOMIC DNA]</scope>
    <source>
        <strain evidence="3 4">DSM 22788</strain>
    </source>
</reference>
<dbReference type="PANTHER" id="PTHR43194:SF2">
    <property type="entry name" value="PEROXISOMAL MEMBRANE PROTEIN LPX1"/>
    <property type="match status" value="1"/>
</dbReference>